<dbReference type="Gene3D" id="1.20.1080.10">
    <property type="entry name" value="Glycerol uptake facilitator protein"/>
    <property type="match status" value="1"/>
</dbReference>
<dbReference type="OrthoDB" id="4829at2759"/>
<organism evidence="7 8">
    <name type="scientific">Pseudocercospora fijiensis (strain CIRAD86)</name>
    <name type="common">Black leaf streak disease fungus</name>
    <name type="synonym">Mycosphaerella fijiensis</name>
    <dbReference type="NCBI Taxonomy" id="383855"/>
    <lineage>
        <taxon>Eukaryota</taxon>
        <taxon>Fungi</taxon>
        <taxon>Dikarya</taxon>
        <taxon>Ascomycota</taxon>
        <taxon>Pezizomycotina</taxon>
        <taxon>Dothideomycetes</taxon>
        <taxon>Dothideomycetidae</taxon>
        <taxon>Mycosphaerellales</taxon>
        <taxon>Mycosphaerellaceae</taxon>
        <taxon>Pseudocercospora</taxon>
    </lineage>
</organism>
<evidence type="ECO:0000256" key="2">
    <source>
        <dbReference type="ARBA" id="ARBA00022692"/>
    </source>
</evidence>
<evidence type="ECO:0000256" key="6">
    <source>
        <dbReference type="SAM" id="Phobius"/>
    </source>
</evidence>
<dbReference type="AlphaFoldDB" id="M3B5X6"/>
<dbReference type="EMBL" id="KB446557">
    <property type="protein sequence ID" value="EME84757.1"/>
    <property type="molecule type" value="Genomic_DNA"/>
</dbReference>
<accession>M3B5X6</accession>
<comment type="subcellular location">
    <subcellularLocation>
        <location evidence="1">Membrane</location>
        <topology evidence="1">Multi-pass membrane protein</topology>
    </subcellularLocation>
</comment>
<dbReference type="GO" id="GO:0005886">
    <property type="term" value="C:plasma membrane"/>
    <property type="evidence" value="ECO:0007669"/>
    <property type="project" value="TreeGrafter"/>
</dbReference>
<feature type="transmembrane region" description="Helical" evidence="6">
    <location>
        <begin position="54"/>
        <end position="73"/>
    </location>
</feature>
<dbReference type="GO" id="GO:0015513">
    <property type="term" value="F:high-affinity secondary active nitrite transmembrane transporter activity"/>
    <property type="evidence" value="ECO:0007669"/>
    <property type="project" value="TreeGrafter"/>
</dbReference>
<dbReference type="GO" id="GO:0015707">
    <property type="term" value="P:nitrite transport"/>
    <property type="evidence" value="ECO:0007669"/>
    <property type="project" value="TreeGrafter"/>
</dbReference>
<feature type="transmembrane region" description="Helical" evidence="6">
    <location>
        <begin position="6"/>
        <end position="26"/>
    </location>
</feature>
<keyword evidence="3 6" id="KW-1133">Transmembrane helix</keyword>
<proteinExistence type="inferred from homology"/>
<reference evidence="7 8" key="1">
    <citation type="journal article" date="2012" name="PLoS Pathog.">
        <title>Diverse lifestyles and strategies of plant pathogenesis encoded in the genomes of eighteen Dothideomycetes fungi.</title>
        <authorList>
            <person name="Ohm R.A."/>
            <person name="Feau N."/>
            <person name="Henrissat B."/>
            <person name="Schoch C.L."/>
            <person name="Horwitz B.A."/>
            <person name="Barry K.W."/>
            <person name="Condon B.J."/>
            <person name="Copeland A.C."/>
            <person name="Dhillon B."/>
            <person name="Glaser F."/>
            <person name="Hesse C.N."/>
            <person name="Kosti I."/>
            <person name="LaButti K."/>
            <person name="Lindquist E.A."/>
            <person name="Lucas S."/>
            <person name="Salamov A.A."/>
            <person name="Bradshaw R.E."/>
            <person name="Ciuffetti L."/>
            <person name="Hamelin R.C."/>
            <person name="Kema G.H.J."/>
            <person name="Lawrence C."/>
            <person name="Scott J.A."/>
            <person name="Spatafora J.W."/>
            <person name="Turgeon B.G."/>
            <person name="de Wit P.J.G.M."/>
            <person name="Zhong S."/>
            <person name="Goodwin S.B."/>
            <person name="Grigoriev I.V."/>
        </authorList>
    </citation>
    <scope>NUCLEOTIDE SEQUENCE [LARGE SCALE GENOMIC DNA]</scope>
    <source>
        <strain evidence="7 8">CIRAD86</strain>
    </source>
</reference>
<comment type="similarity">
    <text evidence="5">Belongs to the FNT transporter (TC 1.A.16) family.</text>
</comment>
<evidence type="ECO:0000256" key="3">
    <source>
        <dbReference type="ARBA" id="ARBA00022989"/>
    </source>
</evidence>
<dbReference type="InterPro" id="IPR023271">
    <property type="entry name" value="Aquaporin-like"/>
</dbReference>
<evidence type="ECO:0000313" key="8">
    <source>
        <dbReference type="Proteomes" id="UP000016932"/>
    </source>
</evidence>
<dbReference type="InterPro" id="IPR000292">
    <property type="entry name" value="For/NO2_transpt"/>
</dbReference>
<dbReference type="Pfam" id="PF01226">
    <property type="entry name" value="Form_Nir_trans"/>
    <property type="match status" value="1"/>
</dbReference>
<dbReference type="HOGENOM" id="CLU_2020776_0_0_1"/>
<keyword evidence="4 6" id="KW-0472">Membrane</keyword>
<protein>
    <submittedName>
        <fullName evidence="7">Uncharacterized protein</fullName>
    </submittedName>
</protein>
<evidence type="ECO:0000256" key="1">
    <source>
        <dbReference type="ARBA" id="ARBA00004141"/>
    </source>
</evidence>
<dbReference type="PANTHER" id="PTHR30520">
    <property type="entry name" value="FORMATE TRANSPORTER-RELATED"/>
    <property type="match status" value="1"/>
</dbReference>
<keyword evidence="2 6" id="KW-0812">Transmembrane</keyword>
<gene>
    <name evidence="7" type="ORF">MYCFIDRAFT_41902</name>
</gene>
<dbReference type="PANTHER" id="PTHR30520:SF6">
    <property type="entry name" value="FORMATE_NITRATE FAMILY TRANSPORTER (EUROFUNG)"/>
    <property type="match status" value="1"/>
</dbReference>
<dbReference type="KEGG" id="pfj:MYCFIDRAFT_41902"/>
<sequence length="123" mass="14279">GNLVGSLVLFLVVIHYQSLGMVVSLIPNHTKRKVMTHHLQHEESRDTMTFKFPLLRGMGANWLVCMACFLAFFHGKYSIWFRTFAFTLDHVVANMFSFVPMASWQNESEITVGFYNWKSMIKL</sequence>
<dbReference type="GeneID" id="19339439"/>
<evidence type="ECO:0000256" key="4">
    <source>
        <dbReference type="ARBA" id="ARBA00023136"/>
    </source>
</evidence>
<keyword evidence="8" id="KW-1185">Reference proteome</keyword>
<dbReference type="VEuPathDB" id="FungiDB:MYCFIDRAFT_41902"/>
<feature type="non-terminal residue" evidence="7">
    <location>
        <position position="123"/>
    </location>
</feature>
<name>M3B5X6_PSEFD</name>
<dbReference type="RefSeq" id="XP_007924230.1">
    <property type="nucleotide sequence ID" value="XM_007926039.1"/>
</dbReference>
<dbReference type="Proteomes" id="UP000016932">
    <property type="component" value="Unassembled WGS sequence"/>
</dbReference>
<evidence type="ECO:0000256" key="5">
    <source>
        <dbReference type="ARBA" id="ARBA00049660"/>
    </source>
</evidence>
<evidence type="ECO:0000313" key="7">
    <source>
        <dbReference type="EMBL" id="EME84757.1"/>
    </source>
</evidence>